<feature type="domain" description="PD-(D/E)XK endonuclease-like" evidence="1">
    <location>
        <begin position="67"/>
        <end position="216"/>
    </location>
</feature>
<dbReference type="InterPro" id="IPR011335">
    <property type="entry name" value="Restrct_endonuc-II-like"/>
</dbReference>
<dbReference type="PANTHER" id="PTHR31340">
    <property type="entry name" value="MITOCHONDRIAL GENOME MAINTENANCE EXONUCLEASE 1"/>
    <property type="match status" value="1"/>
</dbReference>
<dbReference type="PANTHER" id="PTHR31340:SF3">
    <property type="entry name" value="MITOCHONDRIAL GENOME MAINTENANCE EXONUCLEASE 1"/>
    <property type="match status" value="1"/>
</dbReference>
<dbReference type="GeneID" id="26516784"/>
<dbReference type="RefSeq" id="YP_009188076.1">
    <property type="nucleotide sequence ID" value="NC_028663.1"/>
</dbReference>
<dbReference type="SUPFAM" id="SSF52980">
    <property type="entry name" value="Restriction endonuclease-like"/>
    <property type="match status" value="1"/>
</dbReference>
<dbReference type="KEGG" id="vg:26516784"/>
<dbReference type="InterPro" id="IPR038726">
    <property type="entry name" value="PDDEXK_AddAB-type"/>
</dbReference>
<dbReference type="InterPro" id="IPR011604">
    <property type="entry name" value="PDDEXK-like_dom_sf"/>
</dbReference>
<keyword evidence="2" id="KW-0269">Exonuclease</keyword>
<evidence type="ECO:0000313" key="2">
    <source>
        <dbReference type="EMBL" id="AJK27664.1"/>
    </source>
</evidence>
<proteinExistence type="predicted"/>
<sequence length="224" mass="26589">MFNYVGSPKEICELESRTLEQGRFYKLDDVWVPSVTTVIGHQSKAGILEWQKRVGFHEAEKIRMKSSWRGTKYHNLVEKYLRNEDVKNRTEGEGLTSYLFRSARKDLDRITNIHLIEAPLFSRNLYLAGRVDCLAEFDGELAVIDFKTTRELKKPEWLENYFVQCSAYAYMYYEHTGIEVDKLVTISVSESGEMQVEQRYDKEKYINKLLEYIKEYREYIESRQ</sequence>
<protein>
    <submittedName>
        <fullName evidence="2">Exonuclease</fullName>
    </submittedName>
</protein>
<evidence type="ECO:0000259" key="1">
    <source>
        <dbReference type="Pfam" id="PF12705"/>
    </source>
</evidence>
<keyword evidence="3" id="KW-1185">Reference proteome</keyword>
<dbReference type="Gene3D" id="3.90.320.10">
    <property type="match status" value="1"/>
</dbReference>
<dbReference type="Pfam" id="PF12705">
    <property type="entry name" value="PDDEXK_1"/>
    <property type="match status" value="1"/>
</dbReference>
<dbReference type="Proteomes" id="UP000032135">
    <property type="component" value="Segment"/>
</dbReference>
<keyword evidence="2" id="KW-0540">Nuclease</keyword>
<keyword evidence="2" id="KW-0378">Hydrolase</keyword>
<dbReference type="GO" id="GO:0004527">
    <property type="term" value="F:exonuclease activity"/>
    <property type="evidence" value="ECO:0007669"/>
    <property type="project" value="UniProtKB-KW"/>
</dbReference>
<reference evidence="2 3" key="1">
    <citation type="submission" date="2014-11" db="EMBL/GenBank/DDBJ databases">
        <authorList>
            <person name="Fedida A."/>
            <person name="Lindell D."/>
        </authorList>
    </citation>
    <scope>NUCLEOTIDE SEQUENCE [LARGE SCALE GENOMIC DNA]</scope>
</reference>
<accession>A0A0C5AEG4</accession>
<organism evidence="2 3">
    <name type="scientific">Cyanophage P-TIM40</name>
    <dbReference type="NCBI Taxonomy" id="1589733"/>
    <lineage>
        <taxon>Viruses</taxon>
        <taxon>Duplodnaviria</taxon>
        <taxon>Heunggongvirae</taxon>
        <taxon>Uroviricota</taxon>
        <taxon>Caudoviricetes</taxon>
        <taxon>Pantevenvirales</taxon>
        <taxon>Kyanoviridae</taxon>
        <taxon>Libanvirus</taxon>
        <taxon>Libanvirus ptim40</taxon>
    </lineage>
</organism>
<name>A0A0C5AEG4_9CAUD</name>
<gene>
    <name evidence="2" type="ORF">PTIM40_1</name>
</gene>
<dbReference type="EMBL" id="KP211958">
    <property type="protein sequence ID" value="AJK27664.1"/>
    <property type="molecule type" value="Genomic_DNA"/>
</dbReference>
<dbReference type="OrthoDB" id="7665at10239"/>
<evidence type="ECO:0000313" key="3">
    <source>
        <dbReference type="Proteomes" id="UP000032135"/>
    </source>
</evidence>